<dbReference type="InterPro" id="IPR009288">
    <property type="entry name" value="AIG2-like_dom"/>
</dbReference>
<comment type="caution">
    <text evidence="2">The sequence shown here is derived from an EMBL/GenBank/DDBJ whole genome shotgun (WGS) entry which is preliminary data.</text>
</comment>
<dbReference type="Gene3D" id="3.10.490.10">
    <property type="entry name" value="Gamma-glutamyl cyclotransferase-like"/>
    <property type="match status" value="1"/>
</dbReference>
<feature type="domain" description="Gamma-glutamylcyclotransferase AIG2-like" evidence="1">
    <location>
        <begin position="7"/>
        <end position="125"/>
    </location>
</feature>
<protein>
    <submittedName>
        <fullName evidence="2">Gamma-glutamylcyclotransferase</fullName>
    </submittedName>
</protein>
<reference evidence="2 3" key="1">
    <citation type="submission" date="2020-09" db="EMBL/GenBank/DDBJ databases">
        <title>Paenibacillus sp. strain PR3 16S rRNA gene Genome sequencing and assembly.</title>
        <authorList>
            <person name="Kim J."/>
        </authorList>
    </citation>
    <scope>NUCLEOTIDE SEQUENCE [LARGE SCALE GENOMIC DNA]</scope>
    <source>
        <strain evidence="2 3">PR3</strain>
    </source>
</reference>
<dbReference type="Proteomes" id="UP000609346">
    <property type="component" value="Unassembled WGS sequence"/>
</dbReference>
<dbReference type="CDD" id="cd06661">
    <property type="entry name" value="GGCT_like"/>
    <property type="match status" value="1"/>
</dbReference>
<evidence type="ECO:0000259" key="1">
    <source>
        <dbReference type="Pfam" id="PF06094"/>
    </source>
</evidence>
<dbReference type="EMBL" id="JACXZA010000003">
    <property type="protein sequence ID" value="MBD3920120.1"/>
    <property type="molecule type" value="Genomic_DNA"/>
</dbReference>
<name>A0ABR8MVX4_9BACL</name>
<accession>A0ABR8MVX4</accession>
<dbReference type="InterPro" id="IPR036568">
    <property type="entry name" value="GGCT-like_sf"/>
</dbReference>
<sequence length="138" mass="15845">MKTMIRVFIYGSLLPGEYNYHVVEHNVHHSHPGRVAGRLVDVGSYPALVRDASASQGAITTRGLWITVPLNALTSLDMLEDFYGWEEANDYDRIWVQDLDNHGVEGWVYVWDSDRGCPLVDASYWPDYYNSKQGRRRP</sequence>
<keyword evidence="3" id="KW-1185">Reference proteome</keyword>
<organism evidence="2 3">
    <name type="scientific">Paenibacillus terricola</name>
    <dbReference type="NCBI Taxonomy" id="2763503"/>
    <lineage>
        <taxon>Bacteria</taxon>
        <taxon>Bacillati</taxon>
        <taxon>Bacillota</taxon>
        <taxon>Bacilli</taxon>
        <taxon>Bacillales</taxon>
        <taxon>Paenibacillaceae</taxon>
        <taxon>Paenibacillus</taxon>
    </lineage>
</organism>
<dbReference type="SUPFAM" id="SSF110857">
    <property type="entry name" value="Gamma-glutamyl cyclotransferase-like"/>
    <property type="match status" value="1"/>
</dbReference>
<evidence type="ECO:0000313" key="3">
    <source>
        <dbReference type="Proteomes" id="UP000609346"/>
    </source>
</evidence>
<dbReference type="InterPro" id="IPR013024">
    <property type="entry name" value="GGCT-like"/>
</dbReference>
<evidence type="ECO:0000313" key="2">
    <source>
        <dbReference type="EMBL" id="MBD3920120.1"/>
    </source>
</evidence>
<proteinExistence type="predicted"/>
<dbReference type="Pfam" id="PF06094">
    <property type="entry name" value="GGACT"/>
    <property type="match status" value="1"/>
</dbReference>
<dbReference type="RefSeq" id="WP_191204367.1">
    <property type="nucleotide sequence ID" value="NZ_JACXZA010000003.1"/>
</dbReference>
<gene>
    <name evidence="2" type="ORF">H8B09_15250</name>
</gene>